<dbReference type="InterPro" id="IPR047202">
    <property type="entry name" value="Lipocalin_Blc-like_dom"/>
</dbReference>
<evidence type="ECO:0000313" key="4">
    <source>
        <dbReference type="Proteomes" id="UP001392437"/>
    </source>
</evidence>
<comment type="caution">
    <text evidence="3">The sequence shown here is derived from an EMBL/GenBank/DDBJ whole genome shotgun (WGS) entry which is preliminary data.</text>
</comment>
<dbReference type="GO" id="GO:0006629">
    <property type="term" value="P:lipid metabolic process"/>
    <property type="evidence" value="ECO:0007669"/>
    <property type="project" value="TreeGrafter"/>
</dbReference>
<sequence length="211" mass="22142">MSPIATLLLTTGLAAHLIAAVPTQPVIAPREEAAAPAPVVDAVYDGSCYYPVPDAAFPEDLSAYTGRWYQLAGTPQIFTAACACTYAEYGLTPNGTVSVENVCQLPLGLRNAIAGEASPVAPAYGARGTFQVRFPSVPGGGVTCPGPNYIVQKYGGDYAIVQAPAFDGFFLLSRAQHPPEEDVETWLAEAGSLGTNLAKVQRVSQENCQFT</sequence>
<reference evidence="3 4" key="1">
    <citation type="submission" date="2023-01" db="EMBL/GenBank/DDBJ databases">
        <title>Analysis of 21 Apiospora genomes using comparative genomics revels a genus with tremendous synthesis potential of carbohydrate active enzymes and secondary metabolites.</title>
        <authorList>
            <person name="Sorensen T."/>
        </authorList>
    </citation>
    <scope>NUCLEOTIDE SEQUENCE [LARGE SCALE GENOMIC DNA]</scope>
    <source>
        <strain evidence="3 4">CBS 117206</strain>
    </source>
</reference>
<dbReference type="GO" id="GO:0000302">
    <property type="term" value="P:response to reactive oxygen species"/>
    <property type="evidence" value="ECO:0007669"/>
    <property type="project" value="TreeGrafter"/>
</dbReference>
<keyword evidence="4" id="KW-1185">Reference proteome</keyword>
<gene>
    <name evidence="3" type="ORF">PG999_000270</name>
</gene>
<dbReference type="SUPFAM" id="SSF50814">
    <property type="entry name" value="Lipocalins"/>
    <property type="match status" value="1"/>
</dbReference>
<dbReference type="InterPro" id="IPR000566">
    <property type="entry name" value="Lipocln_cytosolic_FA-bd_dom"/>
</dbReference>
<dbReference type="AlphaFoldDB" id="A0AAW0RBA6"/>
<name>A0AAW0RBA6_9PEZI</name>
<feature type="domain" description="Lipocalin/cytosolic fatty-acid binding" evidence="2">
    <location>
        <begin position="60"/>
        <end position="205"/>
    </location>
</feature>
<feature type="chain" id="PRO_5043721245" evidence="1">
    <location>
        <begin position="21"/>
        <end position="211"/>
    </location>
</feature>
<dbReference type="GO" id="GO:0005737">
    <property type="term" value="C:cytoplasm"/>
    <property type="evidence" value="ECO:0007669"/>
    <property type="project" value="TreeGrafter"/>
</dbReference>
<dbReference type="Gene3D" id="2.40.128.20">
    <property type="match status" value="1"/>
</dbReference>
<organism evidence="3 4">
    <name type="scientific">Apiospora kogelbergensis</name>
    <dbReference type="NCBI Taxonomy" id="1337665"/>
    <lineage>
        <taxon>Eukaryota</taxon>
        <taxon>Fungi</taxon>
        <taxon>Dikarya</taxon>
        <taxon>Ascomycota</taxon>
        <taxon>Pezizomycotina</taxon>
        <taxon>Sordariomycetes</taxon>
        <taxon>Xylariomycetidae</taxon>
        <taxon>Amphisphaeriales</taxon>
        <taxon>Apiosporaceae</taxon>
        <taxon>Apiospora</taxon>
    </lineage>
</organism>
<accession>A0AAW0RBA6</accession>
<protein>
    <submittedName>
        <fullName evidence="3">Lipocalin-like domain-containing protein</fullName>
    </submittedName>
</protein>
<dbReference type="Proteomes" id="UP001392437">
    <property type="component" value="Unassembled WGS sequence"/>
</dbReference>
<keyword evidence="1" id="KW-0732">Signal</keyword>
<dbReference type="CDD" id="cd19438">
    <property type="entry name" value="lipocalin_Blc-like"/>
    <property type="match status" value="1"/>
</dbReference>
<dbReference type="Pfam" id="PF08212">
    <property type="entry name" value="Lipocalin_2"/>
    <property type="match status" value="1"/>
</dbReference>
<dbReference type="InterPro" id="IPR012674">
    <property type="entry name" value="Calycin"/>
</dbReference>
<evidence type="ECO:0000256" key="1">
    <source>
        <dbReference type="SAM" id="SignalP"/>
    </source>
</evidence>
<evidence type="ECO:0000259" key="2">
    <source>
        <dbReference type="Pfam" id="PF08212"/>
    </source>
</evidence>
<evidence type="ECO:0000313" key="3">
    <source>
        <dbReference type="EMBL" id="KAK8132097.1"/>
    </source>
</evidence>
<dbReference type="PANTHER" id="PTHR10612:SF34">
    <property type="entry name" value="APOLIPOPROTEIN D"/>
    <property type="match status" value="1"/>
</dbReference>
<feature type="signal peptide" evidence="1">
    <location>
        <begin position="1"/>
        <end position="20"/>
    </location>
</feature>
<proteinExistence type="predicted"/>
<dbReference type="EMBL" id="JAQQWP010000001">
    <property type="protein sequence ID" value="KAK8132097.1"/>
    <property type="molecule type" value="Genomic_DNA"/>
</dbReference>
<dbReference type="PANTHER" id="PTHR10612">
    <property type="entry name" value="APOLIPOPROTEIN D"/>
    <property type="match status" value="1"/>
</dbReference>